<evidence type="ECO:0000313" key="2">
    <source>
        <dbReference type="Proteomes" id="UP001299046"/>
    </source>
</evidence>
<dbReference type="Pfam" id="PF02810">
    <property type="entry name" value="SEC-C"/>
    <property type="match status" value="1"/>
</dbReference>
<evidence type="ECO:0000313" key="1">
    <source>
        <dbReference type="EMBL" id="MEB3049312.1"/>
    </source>
</evidence>
<name>A0ABU5YH13_9MYCO</name>
<dbReference type="Proteomes" id="UP001299046">
    <property type="component" value="Unassembled WGS sequence"/>
</dbReference>
<accession>A0ABU5YH13</accession>
<reference evidence="1 2" key="1">
    <citation type="submission" date="2023-12" db="EMBL/GenBank/DDBJ databases">
        <title>Description of new species of Mycobacterium terrae complex isolated from sewage at the Sao Paulo Zoological Park Foundation in Brazil.</title>
        <authorList>
            <person name="Romagnoli C.L."/>
            <person name="Conceicao E.C."/>
            <person name="Machado E."/>
            <person name="Barreto L.B.P.F."/>
            <person name="Sharma A."/>
            <person name="Silva N.M."/>
            <person name="Marques L.E."/>
            <person name="Juliana M.A."/>
            <person name="Lourenco M.C.S."/>
            <person name="Digiampietri L.A."/>
            <person name="Suffys P.N."/>
            <person name="Viana-Niero C."/>
        </authorList>
    </citation>
    <scope>NUCLEOTIDE SEQUENCE [LARGE SCALE GENOMIC DNA]</scope>
    <source>
        <strain evidence="1 2">MYC123</strain>
    </source>
</reference>
<dbReference type="RefSeq" id="WP_224864431.1">
    <property type="nucleotide sequence ID" value="NZ_JAYJJT010000005.1"/>
</dbReference>
<dbReference type="InterPro" id="IPR004027">
    <property type="entry name" value="SEC_C_motif"/>
</dbReference>
<dbReference type="SUPFAM" id="SSF103642">
    <property type="entry name" value="Sec-C motif"/>
    <property type="match status" value="1"/>
</dbReference>
<dbReference type="EMBL" id="JAYJJT010000005">
    <property type="protein sequence ID" value="MEB3049312.1"/>
    <property type="molecule type" value="Genomic_DNA"/>
</dbReference>
<organism evidence="1 2">
    <name type="scientific">[Mycobacterium] zoologicum</name>
    <dbReference type="NCBI Taxonomy" id="2872311"/>
    <lineage>
        <taxon>Bacteria</taxon>
        <taxon>Bacillati</taxon>
        <taxon>Actinomycetota</taxon>
        <taxon>Actinomycetes</taxon>
        <taxon>Mycobacteriales</taxon>
        <taxon>Mycobacteriaceae</taxon>
        <taxon>Mycolicibacter</taxon>
    </lineage>
</organism>
<protein>
    <submittedName>
        <fullName evidence="1">SEC-C domain-containing protein</fullName>
    </submittedName>
</protein>
<dbReference type="Gene3D" id="3.10.450.50">
    <property type="match status" value="1"/>
</dbReference>
<sequence>MTEPFDPIGPLSRILTTHGPLHEDPLAEYLREAGVADPARVLRQLHFEIDIPAGQLPDGRWLWLPAVLAGRVFTRRVTESEVGGDVLIITPDLAPIALLCDSAPYQRLADGSAVHYVMQDDDRGVLALTPGTFEALGVESGDLIGLRLGDAGLVLERVATATDSAAGARLAMQLGGQPERVDAVVWTACLADPTLFTQPGAPLSEIVAERGLTQHGASLAPPEFNFSRWVFEREWEKLARRHRLDEDDALTLNTLLRLYRLMVIPQLLKSGPSGDSVEPADDFGDIMDDVGAALADPKIAELLARETLRDGRFSAGGLRGLADALAPRVPPSAQVACQWLRAVACEREGDVVGFERELLAAEAMDGQWPLPLLDLAEIASDRGDAEAALALLRRARATTDHPLVYLLRQHRCAPQTDLGRNALCWCGSGRKYKKCHLNGLPLHDRVGWLYHKAIRHVLFGNWTDLRYAAAWEWCRSTIVDDEDAFNAALADPLVIDAVLFEGGGFEEFLTVRGPLLPDDEWALAQQWLLAPRAVFEIEDVHGDRGVTICNVHTSERHEAGVRMTDLQLRHGQLVCARLAPDGTGLQLYALEPISPQQRDPLAALLAAGADPVELVAQLSGDGESSVRRRGVA</sequence>
<gene>
    <name evidence="1" type="ORF">KV112_06075</name>
</gene>
<proteinExistence type="predicted"/>
<comment type="caution">
    <text evidence="1">The sequence shown here is derived from an EMBL/GenBank/DDBJ whole genome shotgun (WGS) entry which is preliminary data.</text>
</comment>
<keyword evidence="2" id="KW-1185">Reference proteome</keyword>